<dbReference type="Pfam" id="PF11306">
    <property type="entry name" value="DUF3108"/>
    <property type="match status" value="1"/>
</dbReference>
<dbReference type="RefSeq" id="WP_176697964.1">
    <property type="nucleotide sequence ID" value="NZ_CZQA01000008.1"/>
</dbReference>
<protein>
    <recommendedName>
        <fullName evidence="3">DUF3108 domain-containing protein</fullName>
    </recommendedName>
</protein>
<evidence type="ECO:0008006" key="3">
    <source>
        <dbReference type="Google" id="ProtNLM"/>
    </source>
</evidence>
<keyword evidence="2" id="KW-1185">Reference proteome</keyword>
<dbReference type="Proteomes" id="UP000199032">
    <property type="component" value="Unassembled WGS sequence"/>
</dbReference>
<gene>
    <name evidence="1" type="ORF">COMA1_20108</name>
</gene>
<accession>A0A0S4LBF6</accession>
<sequence length="279" mass="30596">MLKSLSTWISLARLRTSIGCPAAIGAVLLTLLVPLETTAAEGLGEPARPFIVGERLTYEVSWLNLTAAIAVMEVVSTEERGSTSSTAKLIGTAQSTPIITKFFPVDNRVESELDLDTLTPGHLTFRRREGKKKEDIEYTFHQKEGTVTAVRGGTTESLSIPTGTHDIISCLYYTRAMLPPKPGASLKMNVYHDKKNRPVEVRVEGIETLEGGWGRVETVRVRVIMPFHGLFMNKGDIHVWVTNDERKTPVRMKAKVVLGAIVADLVDGWSRVGSVKPGS</sequence>
<reference evidence="1 2" key="1">
    <citation type="submission" date="2015-10" db="EMBL/GenBank/DDBJ databases">
        <authorList>
            <person name="Gilbert D.G."/>
        </authorList>
    </citation>
    <scope>NUCLEOTIDE SEQUENCE [LARGE SCALE GENOMIC DNA]</scope>
    <source>
        <strain evidence="1">COMA1</strain>
    </source>
</reference>
<organism evidence="1 2">
    <name type="scientific">Candidatus Nitrospira nitrosa</name>
    <dbReference type="NCBI Taxonomy" id="1742972"/>
    <lineage>
        <taxon>Bacteria</taxon>
        <taxon>Pseudomonadati</taxon>
        <taxon>Nitrospirota</taxon>
        <taxon>Nitrospiria</taxon>
        <taxon>Nitrospirales</taxon>
        <taxon>Nitrospiraceae</taxon>
        <taxon>Nitrospira</taxon>
    </lineage>
</organism>
<proteinExistence type="predicted"/>
<dbReference type="InterPro" id="IPR021457">
    <property type="entry name" value="DUF3108"/>
</dbReference>
<name>A0A0S4LBF6_9BACT</name>
<dbReference type="STRING" id="1742972.COMA1_20108"/>
<dbReference type="EMBL" id="CZQA01000008">
    <property type="protein sequence ID" value="CUS35073.1"/>
    <property type="molecule type" value="Genomic_DNA"/>
</dbReference>
<evidence type="ECO:0000313" key="2">
    <source>
        <dbReference type="Proteomes" id="UP000199032"/>
    </source>
</evidence>
<dbReference type="AlphaFoldDB" id="A0A0S4LBF6"/>
<evidence type="ECO:0000313" key="1">
    <source>
        <dbReference type="EMBL" id="CUS35073.1"/>
    </source>
</evidence>